<evidence type="ECO:0000256" key="3">
    <source>
        <dbReference type="ARBA" id="ARBA00022801"/>
    </source>
</evidence>
<proteinExistence type="inferred from homology"/>
<dbReference type="GO" id="GO:0004177">
    <property type="term" value="F:aminopeptidase activity"/>
    <property type="evidence" value="ECO:0007669"/>
    <property type="project" value="UniProtKB-KW"/>
</dbReference>
<name>A0AA36GG87_CYLNA</name>
<sequence>MLDVISSIPPLVRSRIEEVLSRHADLDSTSLPGGYLRISALDPIAQSGPQCGLVALSMASRLLHLKSIEIIEIFEKARKLGISAQGEIFSASWLCELSRALWPVYAEVLPFPEPNELVQLLMNGCALLIPYDCDKNHEPALRNGHGAHWALLVGFLIVKADMTSLQPATSDTKVVDTNNLYVFAYHGKSRYMGLWSYTDLQRSSKQLNEPSPSRQPPDFIIPEDGLSQLREKCVCIKNKPSVS</sequence>
<comment type="similarity">
    <text evidence="4">Belongs to the ACTMAP family.</text>
</comment>
<organism evidence="8 9">
    <name type="scientific">Cylicocyclus nassatus</name>
    <name type="common">Nematode worm</name>
    <dbReference type="NCBI Taxonomy" id="53992"/>
    <lineage>
        <taxon>Eukaryota</taxon>
        <taxon>Metazoa</taxon>
        <taxon>Ecdysozoa</taxon>
        <taxon>Nematoda</taxon>
        <taxon>Chromadorea</taxon>
        <taxon>Rhabditida</taxon>
        <taxon>Rhabditina</taxon>
        <taxon>Rhabditomorpha</taxon>
        <taxon>Strongyloidea</taxon>
        <taxon>Strongylidae</taxon>
        <taxon>Cylicocyclus</taxon>
    </lineage>
</organism>
<dbReference type="Pfam" id="PF21646">
    <property type="entry name" value="ACTMAP-like_C"/>
    <property type="match status" value="1"/>
</dbReference>
<evidence type="ECO:0000256" key="1">
    <source>
        <dbReference type="ARBA" id="ARBA00022438"/>
    </source>
</evidence>
<keyword evidence="9" id="KW-1185">Reference proteome</keyword>
<dbReference type="EMBL" id="CATQJL010000001">
    <property type="protein sequence ID" value="CAJ0589868.1"/>
    <property type="molecule type" value="Genomic_DNA"/>
</dbReference>
<accession>A0AA36GG87</accession>
<dbReference type="PANTHER" id="PTHR28631:SF1">
    <property type="entry name" value="ACTIN MATURATION PROTEASE"/>
    <property type="match status" value="1"/>
</dbReference>
<keyword evidence="2" id="KW-0645">Protease</keyword>
<evidence type="ECO:0000256" key="7">
    <source>
        <dbReference type="ARBA" id="ARBA00049041"/>
    </source>
</evidence>
<dbReference type="InterPro" id="IPR040043">
    <property type="entry name" value="ACTMAP"/>
</dbReference>
<evidence type="ECO:0000256" key="6">
    <source>
        <dbReference type="ARBA" id="ARBA00034908"/>
    </source>
</evidence>
<dbReference type="GO" id="GO:0006508">
    <property type="term" value="P:proteolysis"/>
    <property type="evidence" value="ECO:0007669"/>
    <property type="project" value="UniProtKB-KW"/>
</dbReference>
<dbReference type="Proteomes" id="UP001176961">
    <property type="component" value="Unassembled WGS sequence"/>
</dbReference>
<comment type="caution">
    <text evidence="8">The sequence shown here is derived from an EMBL/GenBank/DDBJ whole genome shotgun (WGS) entry which is preliminary data.</text>
</comment>
<evidence type="ECO:0000313" key="9">
    <source>
        <dbReference type="Proteomes" id="UP001176961"/>
    </source>
</evidence>
<reference evidence="8" key="1">
    <citation type="submission" date="2023-07" db="EMBL/GenBank/DDBJ databases">
        <authorList>
            <consortium name="CYATHOMIX"/>
        </authorList>
    </citation>
    <scope>NUCLEOTIDE SEQUENCE</scope>
    <source>
        <strain evidence="8">N/A</strain>
    </source>
</reference>
<evidence type="ECO:0000256" key="2">
    <source>
        <dbReference type="ARBA" id="ARBA00022670"/>
    </source>
</evidence>
<evidence type="ECO:0000313" key="8">
    <source>
        <dbReference type="EMBL" id="CAJ0589868.1"/>
    </source>
</evidence>
<gene>
    <name evidence="8" type="ORF">CYNAS_LOCUS1851</name>
</gene>
<comment type="catalytic activity">
    <reaction evidence="7">
        <text>N-terminal N(alpha)-acetyl-L-cysteinyl-L-aspartyl-[protein] + H2O = N-terminal L-aspartyl-[protein] + N-acetyl-L-cysteine</text>
        <dbReference type="Rhea" id="RHEA:74579"/>
        <dbReference type="Rhea" id="RHEA-COMP:12669"/>
        <dbReference type="Rhea" id="RHEA-COMP:18395"/>
        <dbReference type="ChEBI" id="CHEBI:15377"/>
        <dbReference type="ChEBI" id="CHEBI:64720"/>
        <dbReference type="ChEBI" id="CHEBI:78236"/>
        <dbReference type="ChEBI" id="CHEBI:193599"/>
    </reaction>
    <physiologicalReaction direction="left-to-right" evidence="7">
        <dbReference type="Rhea" id="RHEA:74580"/>
    </physiologicalReaction>
</comment>
<keyword evidence="3" id="KW-0378">Hydrolase</keyword>
<evidence type="ECO:0000256" key="4">
    <source>
        <dbReference type="ARBA" id="ARBA00034725"/>
    </source>
</evidence>
<keyword evidence="1" id="KW-0031">Aminopeptidase</keyword>
<dbReference type="AlphaFoldDB" id="A0AA36GG87"/>
<evidence type="ECO:0000256" key="5">
    <source>
        <dbReference type="ARBA" id="ARBA00034848"/>
    </source>
</evidence>
<protein>
    <recommendedName>
        <fullName evidence="5">Actin maturation protease</fullName>
    </recommendedName>
    <alternativeName>
        <fullName evidence="6">Actin aminopeptidase ACTMAP</fullName>
    </alternativeName>
</protein>
<dbReference type="PANTHER" id="PTHR28631">
    <property type="entry name" value="UPF0692 PROTEIN C19ORF54"/>
    <property type="match status" value="1"/>
</dbReference>